<keyword evidence="2" id="KW-1185">Reference proteome</keyword>
<comment type="caution">
    <text evidence="1">The sequence shown here is derived from an EMBL/GenBank/DDBJ whole genome shotgun (WGS) entry which is preliminary data.</text>
</comment>
<organism evidence="1 2">
    <name type="scientific">Pleurodeles waltl</name>
    <name type="common">Iberian ribbed newt</name>
    <dbReference type="NCBI Taxonomy" id="8319"/>
    <lineage>
        <taxon>Eukaryota</taxon>
        <taxon>Metazoa</taxon>
        <taxon>Chordata</taxon>
        <taxon>Craniata</taxon>
        <taxon>Vertebrata</taxon>
        <taxon>Euteleostomi</taxon>
        <taxon>Amphibia</taxon>
        <taxon>Batrachia</taxon>
        <taxon>Caudata</taxon>
        <taxon>Salamandroidea</taxon>
        <taxon>Salamandridae</taxon>
        <taxon>Pleurodelinae</taxon>
        <taxon>Pleurodeles</taxon>
    </lineage>
</organism>
<sequence length="230" mass="25855">MPYRDRKGSDVEDATQLKEEAEAEHIGGAGRQALQIRESGTIKKRHEDGANYREPAPCSCSWEYEFSVNIPPLARDVLKKECTLNPRVVPFQIFLHKDHLSLKSMEQNEIEMEKDRKVTKTIVIYNTVGTRGLLCVSTSKSAGMPYRDRKGSDVEDATQLKEEAEAEHIGGAGRQALQIRESGTIKKRHEDGANYREPAPCSCSWEVTVMQQSCGKSRNPPLIFQLPLLL</sequence>
<reference evidence="1" key="1">
    <citation type="journal article" date="2022" name="bioRxiv">
        <title>Sequencing and chromosome-scale assembly of the giantPleurodeles waltlgenome.</title>
        <authorList>
            <person name="Brown T."/>
            <person name="Elewa A."/>
            <person name="Iarovenko S."/>
            <person name="Subramanian E."/>
            <person name="Araus A.J."/>
            <person name="Petzold A."/>
            <person name="Susuki M."/>
            <person name="Suzuki K.-i.T."/>
            <person name="Hayashi T."/>
            <person name="Toyoda A."/>
            <person name="Oliveira C."/>
            <person name="Osipova E."/>
            <person name="Leigh N.D."/>
            <person name="Simon A."/>
            <person name="Yun M.H."/>
        </authorList>
    </citation>
    <scope>NUCLEOTIDE SEQUENCE</scope>
    <source>
        <strain evidence="1">20211129_DDA</strain>
        <tissue evidence="1">Liver</tissue>
    </source>
</reference>
<accession>A0AAV7TWT8</accession>
<gene>
    <name evidence="1" type="ORF">NDU88_006317</name>
</gene>
<dbReference type="Proteomes" id="UP001066276">
    <property type="component" value="Chromosome 3_2"/>
</dbReference>
<protein>
    <submittedName>
        <fullName evidence="1">Uncharacterized protein</fullName>
    </submittedName>
</protein>
<evidence type="ECO:0000313" key="1">
    <source>
        <dbReference type="EMBL" id="KAJ1181107.1"/>
    </source>
</evidence>
<dbReference type="AlphaFoldDB" id="A0AAV7TWT8"/>
<name>A0AAV7TWT8_PLEWA</name>
<evidence type="ECO:0000313" key="2">
    <source>
        <dbReference type="Proteomes" id="UP001066276"/>
    </source>
</evidence>
<proteinExistence type="predicted"/>
<dbReference type="EMBL" id="JANPWB010000006">
    <property type="protein sequence ID" value="KAJ1181107.1"/>
    <property type="molecule type" value="Genomic_DNA"/>
</dbReference>